<evidence type="ECO:0000256" key="2">
    <source>
        <dbReference type="ARBA" id="ARBA00007681"/>
    </source>
</evidence>
<evidence type="ECO:0000256" key="6">
    <source>
        <dbReference type="ARBA" id="ARBA00023136"/>
    </source>
</evidence>
<evidence type="ECO:0000256" key="7">
    <source>
        <dbReference type="ARBA" id="ARBA00023196"/>
    </source>
</evidence>
<dbReference type="GO" id="GO:0045259">
    <property type="term" value="C:proton-transporting ATP synthase complex"/>
    <property type="evidence" value="ECO:0007669"/>
    <property type="project" value="UniProtKB-KW"/>
</dbReference>
<dbReference type="SUPFAM" id="SSF52943">
    <property type="entry name" value="ATP synthase (F1-ATPase), gamma subunit"/>
    <property type="match status" value="1"/>
</dbReference>
<dbReference type="Pfam" id="PF00231">
    <property type="entry name" value="ATP-synt"/>
    <property type="match status" value="1"/>
</dbReference>
<evidence type="ECO:0008006" key="10">
    <source>
        <dbReference type="Google" id="ProtNLM"/>
    </source>
</evidence>
<accession>X0V9W6</accession>
<keyword evidence="8" id="KW-0066">ATP synthesis</keyword>
<comment type="similarity">
    <text evidence="2">Belongs to the ATPase gamma chain family.</text>
</comment>
<evidence type="ECO:0000256" key="8">
    <source>
        <dbReference type="ARBA" id="ARBA00023310"/>
    </source>
</evidence>
<gene>
    <name evidence="9" type="ORF">S01H1_57782</name>
</gene>
<dbReference type="PRINTS" id="PR00126">
    <property type="entry name" value="ATPASEGAMMA"/>
</dbReference>
<dbReference type="AlphaFoldDB" id="X0V9W6"/>
<dbReference type="EMBL" id="BARS01037709">
    <property type="protein sequence ID" value="GAG14985.1"/>
    <property type="molecule type" value="Genomic_DNA"/>
</dbReference>
<evidence type="ECO:0000256" key="5">
    <source>
        <dbReference type="ARBA" id="ARBA00023065"/>
    </source>
</evidence>
<keyword evidence="3" id="KW-0813">Transport</keyword>
<dbReference type="GO" id="GO:0046933">
    <property type="term" value="F:proton-transporting ATP synthase activity, rotational mechanism"/>
    <property type="evidence" value="ECO:0007669"/>
    <property type="project" value="InterPro"/>
</dbReference>
<evidence type="ECO:0000313" key="9">
    <source>
        <dbReference type="EMBL" id="GAG14985.1"/>
    </source>
</evidence>
<protein>
    <recommendedName>
        <fullName evidence="10">ATP synthase F1 subunit gamma</fullName>
    </recommendedName>
</protein>
<comment type="caution">
    <text evidence="9">The sequence shown here is derived from an EMBL/GenBank/DDBJ whole genome shotgun (WGS) entry which is preliminary data.</text>
</comment>
<keyword evidence="5" id="KW-0406">Ion transport</keyword>
<dbReference type="InterPro" id="IPR023632">
    <property type="entry name" value="ATP_synth_F1_gsu_CS"/>
</dbReference>
<dbReference type="CDD" id="cd12151">
    <property type="entry name" value="F1-ATPase_gamma"/>
    <property type="match status" value="1"/>
</dbReference>
<organism evidence="9">
    <name type="scientific">marine sediment metagenome</name>
    <dbReference type="NCBI Taxonomy" id="412755"/>
    <lineage>
        <taxon>unclassified sequences</taxon>
        <taxon>metagenomes</taxon>
        <taxon>ecological metagenomes</taxon>
    </lineage>
</organism>
<keyword evidence="7" id="KW-0139">CF(1)</keyword>
<evidence type="ECO:0000256" key="1">
    <source>
        <dbReference type="ARBA" id="ARBA00004170"/>
    </source>
</evidence>
<name>X0V9W6_9ZZZZ</name>
<keyword evidence="6" id="KW-0472">Membrane</keyword>
<dbReference type="PROSITE" id="PS00153">
    <property type="entry name" value="ATPASE_GAMMA"/>
    <property type="match status" value="1"/>
</dbReference>
<sequence length="196" mass="21564">CGGLNANLNRQTASFIVKQSIPVTLIAVGRKGLDFMHRYGGDIRAEFTGLGDRPSLLDTLPISHIIIDDYTNGVIDLVYLVYAQFISTMVQSPILQQILPIEPAAIPKAQNVDYIYEPSPDEVLGELLPRFVEMQVYHAILESIASEQSARMVAMRNATDNANELIEELTLMYNKARQESITNELLDITGGAAALA</sequence>
<dbReference type="InterPro" id="IPR035968">
    <property type="entry name" value="ATP_synth_F1_ATPase_gsu"/>
</dbReference>
<evidence type="ECO:0000256" key="4">
    <source>
        <dbReference type="ARBA" id="ARBA00022781"/>
    </source>
</evidence>
<feature type="non-terminal residue" evidence="9">
    <location>
        <position position="1"/>
    </location>
</feature>
<dbReference type="InterPro" id="IPR000131">
    <property type="entry name" value="ATP_synth_F1_gsu"/>
</dbReference>
<dbReference type="Gene3D" id="3.40.1380.10">
    <property type="match status" value="1"/>
</dbReference>
<dbReference type="PANTHER" id="PTHR11693">
    <property type="entry name" value="ATP SYNTHASE GAMMA CHAIN"/>
    <property type="match status" value="1"/>
</dbReference>
<comment type="subcellular location">
    <subcellularLocation>
        <location evidence="1">Membrane</location>
        <topology evidence="1">Peripheral membrane protein</topology>
    </subcellularLocation>
</comment>
<keyword evidence="4" id="KW-0375">Hydrogen ion transport</keyword>
<dbReference type="Gene3D" id="1.10.287.80">
    <property type="entry name" value="ATP synthase, gamma subunit, helix hairpin domain"/>
    <property type="match status" value="1"/>
</dbReference>
<proteinExistence type="inferred from homology"/>
<dbReference type="NCBIfam" id="TIGR01146">
    <property type="entry name" value="ATPsyn_F1gamma"/>
    <property type="match status" value="1"/>
</dbReference>
<reference evidence="9" key="1">
    <citation type="journal article" date="2014" name="Front. Microbiol.">
        <title>High frequency of phylogenetically diverse reductive dehalogenase-homologous genes in deep subseafloor sedimentary metagenomes.</title>
        <authorList>
            <person name="Kawai M."/>
            <person name="Futagami T."/>
            <person name="Toyoda A."/>
            <person name="Takaki Y."/>
            <person name="Nishi S."/>
            <person name="Hori S."/>
            <person name="Arai W."/>
            <person name="Tsubouchi T."/>
            <person name="Morono Y."/>
            <person name="Uchiyama I."/>
            <person name="Ito T."/>
            <person name="Fujiyama A."/>
            <person name="Inagaki F."/>
            <person name="Takami H."/>
        </authorList>
    </citation>
    <scope>NUCLEOTIDE SEQUENCE</scope>
    <source>
        <strain evidence="9">Expedition CK06-06</strain>
    </source>
</reference>
<dbReference type="PANTHER" id="PTHR11693:SF22">
    <property type="entry name" value="ATP SYNTHASE SUBUNIT GAMMA, MITOCHONDRIAL"/>
    <property type="match status" value="1"/>
</dbReference>
<evidence type="ECO:0000256" key="3">
    <source>
        <dbReference type="ARBA" id="ARBA00022448"/>
    </source>
</evidence>